<protein>
    <submittedName>
        <fullName evidence="2">Uncharacterized protein</fullName>
    </submittedName>
</protein>
<evidence type="ECO:0000313" key="3">
    <source>
        <dbReference type="Proteomes" id="UP000233524"/>
    </source>
</evidence>
<dbReference type="OrthoDB" id="10258445at2759"/>
<dbReference type="VEuPathDB" id="FungiDB:jhhlp_002867"/>
<comment type="similarity">
    <text evidence="1">Belongs to the complex I LYR family.</text>
</comment>
<evidence type="ECO:0000256" key="1">
    <source>
        <dbReference type="ARBA" id="ARBA00009508"/>
    </source>
</evidence>
<dbReference type="EMBL" id="NLAX01000008">
    <property type="protein sequence ID" value="PKS11106.1"/>
    <property type="molecule type" value="Genomic_DNA"/>
</dbReference>
<dbReference type="AlphaFoldDB" id="A0A2N3NF47"/>
<dbReference type="InterPro" id="IPR045296">
    <property type="entry name" value="Complex1_LYR_ETFRF1_LYRM5"/>
</dbReference>
<dbReference type="PANTHER" id="PTHR21024">
    <property type="entry name" value="GROWTH HORMONE-INDUCIBLE SOLUBLE PROTEIN-RELATED"/>
    <property type="match status" value="1"/>
</dbReference>
<dbReference type="Proteomes" id="UP000233524">
    <property type="component" value="Unassembled WGS sequence"/>
</dbReference>
<name>A0A2N3NF47_9PEZI</name>
<dbReference type="STRING" id="41688.A0A2N3NF47"/>
<dbReference type="GO" id="GO:0022904">
    <property type="term" value="P:respiratory electron transport chain"/>
    <property type="evidence" value="ECO:0007669"/>
    <property type="project" value="TreeGrafter"/>
</dbReference>
<dbReference type="PANTHER" id="PTHR21024:SF0">
    <property type="entry name" value="ELECTRON TRANSFER FLAVOPROTEIN REGULATORY FACTOR 1"/>
    <property type="match status" value="1"/>
</dbReference>
<organism evidence="2 3">
    <name type="scientific">Lomentospora prolificans</name>
    <dbReference type="NCBI Taxonomy" id="41688"/>
    <lineage>
        <taxon>Eukaryota</taxon>
        <taxon>Fungi</taxon>
        <taxon>Dikarya</taxon>
        <taxon>Ascomycota</taxon>
        <taxon>Pezizomycotina</taxon>
        <taxon>Sordariomycetes</taxon>
        <taxon>Hypocreomycetidae</taxon>
        <taxon>Microascales</taxon>
        <taxon>Microascaceae</taxon>
        <taxon>Lomentospora</taxon>
    </lineage>
</organism>
<dbReference type="Pfam" id="PF13233">
    <property type="entry name" value="Complex1_LYR_2"/>
    <property type="match status" value="1"/>
</dbReference>
<accession>A0A2N3NF47</accession>
<gene>
    <name evidence="2" type="ORF">jhhlp_002867</name>
</gene>
<reference evidence="2 3" key="1">
    <citation type="journal article" date="2017" name="G3 (Bethesda)">
        <title>First Draft Genome Sequence of the Pathogenic Fungus Lomentospora prolificans (Formerly Scedosporium prolificans).</title>
        <authorList>
            <person name="Luo R."/>
            <person name="Zimin A."/>
            <person name="Workman R."/>
            <person name="Fan Y."/>
            <person name="Pertea G."/>
            <person name="Grossman N."/>
            <person name="Wear M.P."/>
            <person name="Jia B."/>
            <person name="Miller H."/>
            <person name="Casadevall A."/>
            <person name="Timp W."/>
            <person name="Zhang S.X."/>
            <person name="Salzberg S.L."/>
        </authorList>
    </citation>
    <scope>NUCLEOTIDE SEQUENCE [LARGE SCALE GENOMIC DNA]</scope>
    <source>
        <strain evidence="2 3">JHH-5317</strain>
    </source>
</reference>
<dbReference type="InParanoid" id="A0A2N3NF47"/>
<keyword evidence="3" id="KW-1185">Reference proteome</keyword>
<proteinExistence type="inferred from homology"/>
<dbReference type="InterPro" id="IPR052000">
    <property type="entry name" value="ETFRF1"/>
</dbReference>
<sequence>MTSINPGLRSKVIAIYKELLFLGRDYPLGFDYFRPRLRKAFMANAGVRDDAEIERCLERAEFVKKGTWRTGRGFQPLPFNLSQNRSAYTCHVYYVHMLTASSYNLKKYRTLRHRYDPFT</sequence>
<dbReference type="CDD" id="cd20265">
    <property type="entry name" value="Complex1_LYR_ETFRF1_LYRM5"/>
    <property type="match status" value="1"/>
</dbReference>
<dbReference type="GO" id="GO:0090324">
    <property type="term" value="P:negative regulation of oxidative phosphorylation"/>
    <property type="evidence" value="ECO:0007669"/>
    <property type="project" value="InterPro"/>
</dbReference>
<dbReference type="GO" id="GO:0005739">
    <property type="term" value="C:mitochondrion"/>
    <property type="evidence" value="ECO:0007669"/>
    <property type="project" value="TreeGrafter"/>
</dbReference>
<comment type="caution">
    <text evidence="2">The sequence shown here is derived from an EMBL/GenBank/DDBJ whole genome shotgun (WGS) entry which is preliminary data.</text>
</comment>
<evidence type="ECO:0000313" key="2">
    <source>
        <dbReference type="EMBL" id="PKS11106.1"/>
    </source>
</evidence>